<evidence type="ECO:0008006" key="4">
    <source>
        <dbReference type="Google" id="ProtNLM"/>
    </source>
</evidence>
<accession>A0A4Y2BVI6</accession>
<dbReference type="EMBL" id="BGPR01000109">
    <property type="protein sequence ID" value="GBL95134.1"/>
    <property type="molecule type" value="Genomic_DNA"/>
</dbReference>
<protein>
    <recommendedName>
        <fullName evidence="4">PiggyBac transposable element-derived protein domain-containing protein</fullName>
    </recommendedName>
</protein>
<gene>
    <name evidence="2" type="ORF">AVEN_253483_1</name>
</gene>
<sequence length="122" mass="14341">MKVSANMIRESEEDRDSGNEELNNSEWFSSKDGVQWRKTKFNQNIHTHCHNTVLLLTGTKGPAKDVASPVKSWELFIHDNMMQLIVEFKNLFIEESAPNFSRERHARKTVQKSMLYKWIIME</sequence>
<comment type="caution">
    <text evidence="2">The sequence shown here is derived from an EMBL/GenBank/DDBJ whole genome shotgun (WGS) entry which is preliminary data.</text>
</comment>
<feature type="region of interest" description="Disordered" evidence="1">
    <location>
        <begin position="1"/>
        <end position="26"/>
    </location>
</feature>
<reference evidence="2 3" key="1">
    <citation type="journal article" date="2019" name="Sci. Rep.">
        <title>Orb-weaving spider Araneus ventricosus genome elucidates the spidroin gene catalogue.</title>
        <authorList>
            <person name="Kono N."/>
            <person name="Nakamura H."/>
            <person name="Ohtoshi R."/>
            <person name="Moran D.A.P."/>
            <person name="Shinohara A."/>
            <person name="Yoshida Y."/>
            <person name="Fujiwara M."/>
            <person name="Mori M."/>
            <person name="Tomita M."/>
            <person name="Arakawa K."/>
        </authorList>
    </citation>
    <scope>NUCLEOTIDE SEQUENCE [LARGE SCALE GENOMIC DNA]</scope>
</reference>
<evidence type="ECO:0000313" key="2">
    <source>
        <dbReference type="EMBL" id="GBL95134.1"/>
    </source>
</evidence>
<dbReference type="Proteomes" id="UP000499080">
    <property type="component" value="Unassembled WGS sequence"/>
</dbReference>
<evidence type="ECO:0000256" key="1">
    <source>
        <dbReference type="SAM" id="MobiDB-lite"/>
    </source>
</evidence>
<proteinExistence type="predicted"/>
<name>A0A4Y2BVI6_ARAVE</name>
<dbReference type="AlphaFoldDB" id="A0A4Y2BVI6"/>
<feature type="compositionally biased region" description="Basic and acidic residues" evidence="1">
    <location>
        <begin position="9"/>
        <end position="18"/>
    </location>
</feature>
<keyword evidence="3" id="KW-1185">Reference proteome</keyword>
<organism evidence="2 3">
    <name type="scientific">Araneus ventricosus</name>
    <name type="common">Orbweaver spider</name>
    <name type="synonym">Epeira ventricosa</name>
    <dbReference type="NCBI Taxonomy" id="182803"/>
    <lineage>
        <taxon>Eukaryota</taxon>
        <taxon>Metazoa</taxon>
        <taxon>Ecdysozoa</taxon>
        <taxon>Arthropoda</taxon>
        <taxon>Chelicerata</taxon>
        <taxon>Arachnida</taxon>
        <taxon>Araneae</taxon>
        <taxon>Araneomorphae</taxon>
        <taxon>Entelegynae</taxon>
        <taxon>Araneoidea</taxon>
        <taxon>Araneidae</taxon>
        <taxon>Araneus</taxon>
    </lineage>
</organism>
<evidence type="ECO:0000313" key="3">
    <source>
        <dbReference type="Proteomes" id="UP000499080"/>
    </source>
</evidence>